<dbReference type="FunFam" id="3.90.70.10:FF:000057">
    <property type="entry name" value="Cysteine protease RD19A"/>
    <property type="match status" value="1"/>
</dbReference>
<dbReference type="EMBL" id="JACGCM010001468">
    <property type="protein sequence ID" value="KAF6154699.1"/>
    <property type="molecule type" value="Genomic_DNA"/>
</dbReference>
<keyword evidence="6" id="KW-0865">Zymogen</keyword>
<gene>
    <name evidence="11" type="ORF">GIB67_038668</name>
</gene>
<sequence>MSNMGKWVSEACILDEFGNMEIVWDGHKFKMKGNGVCLDPVQSRSPACHLFLEFDHYTMKVDCSRCRIVVMISHRAGLASEIHVGHCKDETNHNDDLTLNADHHFLSFIQKFGKNYADAEEHAYRFSVFKSNLRRAKRHQKLDPSATHGVTQFSDLTPHEFKRTYLGLRSKLKLPADANTAPILPTTDLPEEFDWREKGAVTGVKNQGSCGSCWSFSTTGALEGANFLATGNLVSLSEQQLVDCDHECDSSDSSSCDAGCNGGLMNSAFEYTLKAGGLVKEEDYPYTGTDRGPCKLDKSKIVASVSNFSVVSLDESQIAANLVKNGPLAVGINAVFMQTYIGGVSCPYVCGKHLDHGVLLVGYGTGYAPIRLKDKPYWIIKNSWGASWGEDGYYKICRGRNICGVDSMVSTVVATHLNKE</sequence>
<evidence type="ECO:0000256" key="3">
    <source>
        <dbReference type="ARBA" id="ARBA00022729"/>
    </source>
</evidence>
<comment type="similarity">
    <text evidence="1">Belongs to the peptidase C1 family.</text>
</comment>
<dbReference type="InterPro" id="IPR038765">
    <property type="entry name" value="Papain-like_cys_pep_sf"/>
</dbReference>
<feature type="domain" description="Cathepsin propeptide inhibitor" evidence="10">
    <location>
        <begin position="105"/>
        <end position="161"/>
    </location>
</feature>
<protein>
    <recommendedName>
        <fullName evidence="13">Cysteine proteinase</fullName>
    </recommendedName>
</protein>
<evidence type="ECO:0000256" key="5">
    <source>
        <dbReference type="ARBA" id="ARBA00022807"/>
    </source>
</evidence>
<dbReference type="InterPro" id="IPR025660">
    <property type="entry name" value="Pept_his_AS"/>
</dbReference>
<organism evidence="11 12">
    <name type="scientific">Kingdonia uniflora</name>
    <dbReference type="NCBI Taxonomy" id="39325"/>
    <lineage>
        <taxon>Eukaryota</taxon>
        <taxon>Viridiplantae</taxon>
        <taxon>Streptophyta</taxon>
        <taxon>Embryophyta</taxon>
        <taxon>Tracheophyta</taxon>
        <taxon>Spermatophyta</taxon>
        <taxon>Magnoliopsida</taxon>
        <taxon>Ranunculales</taxon>
        <taxon>Circaeasteraceae</taxon>
        <taxon>Kingdonia</taxon>
    </lineage>
</organism>
<evidence type="ECO:0000313" key="12">
    <source>
        <dbReference type="Proteomes" id="UP000541444"/>
    </source>
</evidence>
<dbReference type="InterPro" id="IPR039417">
    <property type="entry name" value="Peptidase_C1A_papain-like"/>
</dbReference>
<dbReference type="GO" id="GO:0006508">
    <property type="term" value="P:proteolysis"/>
    <property type="evidence" value="ECO:0007669"/>
    <property type="project" value="UniProtKB-KW"/>
</dbReference>
<reference evidence="11 12" key="1">
    <citation type="journal article" date="2020" name="IScience">
        <title>Genome Sequencing of the Endangered Kingdonia uniflora (Circaeasteraceae, Ranunculales) Reveals Potential Mechanisms of Evolutionary Specialization.</title>
        <authorList>
            <person name="Sun Y."/>
            <person name="Deng T."/>
            <person name="Zhang A."/>
            <person name="Moore M.J."/>
            <person name="Landis J.B."/>
            <person name="Lin N."/>
            <person name="Zhang H."/>
            <person name="Zhang X."/>
            <person name="Huang J."/>
            <person name="Zhang X."/>
            <person name="Sun H."/>
            <person name="Wang H."/>
        </authorList>
    </citation>
    <scope>NUCLEOTIDE SEQUENCE [LARGE SCALE GENOMIC DNA]</scope>
    <source>
        <strain evidence="11">TB1705</strain>
        <tissue evidence="11">Leaf</tissue>
    </source>
</reference>
<dbReference type="SMART" id="SM00645">
    <property type="entry name" value="Pept_C1"/>
    <property type="match status" value="1"/>
</dbReference>
<evidence type="ECO:0000259" key="9">
    <source>
        <dbReference type="SMART" id="SM00645"/>
    </source>
</evidence>
<dbReference type="Gene3D" id="3.90.70.10">
    <property type="entry name" value="Cysteine proteinases"/>
    <property type="match status" value="1"/>
</dbReference>
<comment type="caution">
    <text evidence="11">The sequence shown here is derived from an EMBL/GenBank/DDBJ whole genome shotgun (WGS) entry which is preliminary data.</text>
</comment>
<keyword evidence="3" id="KW-0732">Signal</keyword>
<dbReference type="Proteomes" id="UP000541444">
    <property type="component" value="Unassembled WGS sequence"/>
</dbReference>
<keyword evidence="4" id="KW-0378">Hydrolase</keyword>
<evidence type="ECO:0000256" key="2">
    <source>
        <dbReference type="ARBA" id="ARBA00022670"/>
    </source>
</evidence>
<dbReference type="PANTHER" id="PTHR12411">
    <property type="entry name" value="CYSTEINE PROTEASE FAMILY C1-RELATED"/>
    <property type="match status" value="1"/>
</dbReference>
<keyword evidence="12" id="KW-1185">Reference proteome</keyword>
<dbReference type="Pfam" id="PF00112">
    <property type="entry name" value="Peptidase_C1"/>
    <property type="match status" value="1"/>
</dbReference>
<dbReference type="InterPro" id="IPR025661">
    <property type="entry name" value="Pept_asp_AS"/>
</dbReference>
<keyword evidence="8" id="KW-0325">Glycoprotein</keyword>
<dbReference type="InterPro" id="IPR013201">
    <property type="entry name" value="Prot_inhib_I29"/>
</dbReference>
<dbReference type="InterPro" id="IPR000169">
    <property type="entry name" value="Pept_cys_AS"/>
</dbReference>
<evidence type="ECO:0000256" key="6">
    <source>
        <dbReference type="ARBA" id="ARBA00023145"/>
    </source>
</evidence>
<dbReference type="CDD" id="cd02248">
    <property type="entry name" value="Peptidase_C1A"/>
    <property type="match status" value="1"/>
</dbReference>
<dbReference type="GO" id="GO:0000323">
    <property type="term" value="C:lytic vacuole"/>
    <property type="evidence" value="ECO:0007669"/>
    <property type="project" value="UniProtKB-ARBA"/>
</dbReference>
<name>A0A7J7MIF4_9MAGN</name>
<proteinExistence type="inferred from homology"/>
<evidence type="ECO:0000259" key="10">
    <source>
        <dbReference type="SMART" id="SM00848"/>
    </source>
</evidence>
<dbReference type="InterPro" id="IPR000668">
    <property type="entry name" value="Peptidase_C1A_C"/>
</dbReference>
<evidence type="ECO:0008006" key="13">
    <source>
        <dbReference type="Google" id="ProtNLM"/>
    </source>
</evidence>
<dbReference type="PROSITE" id="PS00139">
    <property type="entry name" value="THIOL_PROTEASE_CYS"/>
    <property type="match status" value="1"/>
</dbReference>
<evidence type="ECO:0000256" key="4">
    <source>
        <dbReference type="ARBA" id="ARBA00022801"/>
    </source>
</evidence>
<dbReference type="PRINTS" id="PR00705">
    <property type="entry name" value="PAPAIN"/>
</dbReference>
<accession>A0A7J7MIF4</accession>
<dbReference type="SMART" id="SM00848">
    <property type="entry name" value="Inhibitor_I29"/>
    <property type="match status" value="1"/>
</dbReference>
<dbReference type="GO" id="GO:0008234">
    <property type="term" value="F:cysteine-type peptidase activity"/>
    <property type="evidence" value="ECO:0007669"/>
    <property type="project" value="UniProtKB-KW"/>
</dbReference>
<evidence type="ECO:0000256" key="1">
    <source>
        <dbReference type="ARBA" id="ARBA00008455"/>
    </source>
</evidence>
<dbReference type="PROSITE" id="PS00639">
    <property type="entry name" value="THIOL_PROTEASE_HIS"/>
    <property type="match status" value="1"/>
</dbReference>
<evidence type="ECO:0000256" key="8">
    <source>
        <dbReference type="ARBA" id="ARBA00023180"/>
    </source>
</evidence>
<dbReference type="PROSITE" id="PS00640">
    <property type="entry name" value="THIOL_PROTEASE_ASN"/>
    <property type="match status" value="1"/>
</dbReference>
<dbReference type="SUPFAM" id="SSF54001">
    <property type="entry name" value="Cysteine proteinases"/>
    <property type="match status" value="1"/>
</dbReference>
<keyword evidence="7" id="KW-1015">Disulfide bond</keyword>
<evidence type="ECO:0000256" key="7">
    <source>
        <dbReference type="ARBA" id="ARBA00023157"/>
    </source>
</evidence>
<keyword evidence="2" id="KW-0645">Protease</keyword>
<keyword evidence="5" id="KW-0788">Thiol protease</keyword>
<feature type="domain" description="Peptidase C1A papain C-terminal" evidence="9">
    <location>
        <begin position="189"/>
        <end position="413"/>
    </location>
</feature>
<dbReference type="AlphaFoldDB" id="A0A7J7MIF4"/>
<dbReference type="OrthoDB" id="10253408at2759"/>
<dbReference type="InterPro" id="IPR013128">
    <property type="entry name" value="Peptidase_C1A"/>
</dbReference>
<evidence type="ECO:0000313" key="11">
    <source>
        <dbReference type="EMBL" id="KAF6154699.1"/>
    </source>
</evidence>
<dbReference type="Pfam" id="PF08246">
    <property type="entry name" value="Inhibitor_I29"/>
    <property type="match status" value="1"/>
</dbReference>